<dbReference type="EMBL" id="RBZU01000014">
    <property type="protein sequence ID" value="RKP46673.1"/>
    <property type="molecule type" value="Genomic_DNA"/>
</dbReference>
<proteinExistence type="predicted"/>
<evidence type="ECO:0000313" key="1">
    <source>
        <dbReference type="EMBL" id="RKP46673.1"/>
    </source>
</evidence>
<organism evidence="1 2">
    <name type="scientific">Pararobbsia silviterrae</name>
    <dbReference type="NCBI Taxonomy" id="1792498"/>
    <lineage>
        <taxon>Bacteria</taxon>
        <taxon>Pseudomonadati</taxon>
        <taxon>Pseudomonadota</taxon>
        <taxon>Betaproteobacteria</taxon>
        <taxon>Burkholderiales</taxon>
        <taxon>Burkholderiaceae</taxon>
        <taxon>Pararobbsia</taxon>
    </lineage>
</organism>
<reference evidence="1 2" key="1">
    <citation type="submission" date="2018-10" db="EMBL/GenBank/DDBJ databases">
        <title>Robbsia sp. DHC34, isolated from soil.</title>
        <authorList>
            <person name="Gao Z.-H."/>
            <person name="Qiu L.-H."/>
        </authorList>
    </citation>
    <scope>NUCLEOTIDE SEQUENCE [LARGE SCALE GENOMIC DNA]</scope>
    <source>
        <strain evidence="1 2">DHC34</strain>
    </source>
</reference>
<accession>A0A494XGF3</accession>
<evidence type="ECO:0000313" key="2">
    <source>
        <dbReference type="Proteomes" id="UP000270342"/>
    </source>
</evidence>
<sequence>MDVHMGNPAFSMTVDTTQLGSAIEDHVQRQMPYAISVALNRVGRAVIAAEQKTMNDVFDRPTPYTLNALRLKAATKTNLVAQVAYKDDAYKGTPATKYLSPQVDGGARSVKRIESLLRARGLLPSDMYTVPGSAAVLDQYGNFSRGQYSQILAQLQGKRVASAVLTTAS</sequence>
<gene>
    <name evidence="1" type="ORF">D7S86_24600</name>
</gene>
<protein>
    <submittedName>
        <fullName evidence="1">Uncharacterized protein</fullName>
    </submittedName>
</protein>
<keyword evidence="2" id="KW-1185">Reference proteome</keyword>
<dbReference type="AlphaFoldDB" id="A0A494XGF3"/>
<name>A0A494XGF3_9BURK</name>
<dbReference type="Proteomes" id="UP000270342">
    <property type="component" value="Unassembled WGS sequence"/>
</dbReference>
<comment type="caution">
    <text evidence="1">The sequence shown here is derived from an EMBL/GenBank/DDBJ whole genome shotgun (WGS) entry which is preliminary data.</text>
</comment>